<dbReference type="OMA" id="VWACNNL"/>
<evidence type="ECO:0000259" key="3">
    <source>
        <dbReference type="Pfam" id="PF12550"/>
    </source>
</evidence>
<feature type="region of interest" description="Disordered" evidence="2">
    <location>
        <begin position="242"/>
        <end position="283"/>
    </location>
</feature>
<dbReference type="CDD" id="cd14686">
    <property type="entry name" value="bZIP"/>
    <property type="match status" value="1"/>
</dbReference>
<dbReference type="AlphaFoldDB" id="C5DN35"/>
<reference evidence="4 5" key="1">
    <citation type="journal article" date="2009" name="Genome Res.">
        <title>Comparative genomics of protoploid Saccharomycetaceae.</title>
        <authorList>
            <consortium name="The Genolevures Consortium"/>
            <person name="Souciet J.-L."/>
            <person name="Dujon B."/>
            <person name="Gaillardin C."/>
            <person name="Johnston M."/>
            <person name="Baret P.V."/>
            <person name="Cliften P."/>
            <person name="Sherman D.J."/>
            <person name="Weissenbach J."/>
            <person name="Westhof E."/>
            <person name="Wincker P."/>
            <person name="Jubin C."/>
            <person name="Poulain J."/>
            <person name="Barbe V."/>
            <person name="Segurens B."/>
            <person name="Artiguenave F."/>
            <person name="Anthouard V."/>
            <person name="Vacherie B."/>
            <person name="Val M.-E."/>
            <person name="Fulton R.S."/>
            <person name="Minx P."/>
            <person name="Wilson R."/>
            <person name="Durrens P."/>
            <person name="Jean G."/>
            <person name="Marck C."/>
            <person name="Martin T."/>
            <person name="Nikolski M."/>
            <person name="Rolland T."/>
            <person name="Seret M.-L."/>
            <person name="Casaregola S."/>
            <person name="Despons L."/>
            <person name="Fairhead C."/>
            <person name="Fischer G."/>
            <person name="Lafontaine I."/>
            <person name="Leh V."/>
            <person name="Lemaire M."/>
            <person name="de Montigny J."/>
            <person name="Neuveglise C."/>
            <person name="Thierry A."/>
            <person name="Blanc-Lenfle I."/>
            <person name="Bleykasten C."/>
            <person name="Diffels J."/>
            <person name="Fritsch E."/>
            <person name="Frangeul L."/>
            <person name="Goeffon A."/>
            <person name="Jauniaux N."/>
            <person name="Kachouri-Lafond R."/>
            <person name="Payen C."/>
            <person name="Potier S."/>
            <person name="Pribylova L."/>
            <person name="Ozanne C."/>
            <person name="Richard G.-F."/>
            <person name="Sacerdot C."/>
            <person name="Straub M.-L."/>
            <person name="Talla E."/>
        </authorList>
    </citation>
    <scope>NUCLEOTIDE SEQUENCE [LARGE SCALE GENOMIC DNA]</scope>
    <source>
        <strain evidence="5">ATCC 56472 / CBS 6340 / NRRL Y-8284</strain>
    </source>
</reference>
<dbReference type="GeneID" id="8293916"/>
<dbReference type="RefSeq" id="XP_002555633.1">
    <property type="nucleotide sequence ID" value="XM_002555587.1"/>
</dbReference>
<sequence>MEEEPQTRRAAQRASPLVGALERGYTTSGAEGHPVTDPSGAPSGQSLSDSPGTRRSSQAAELTNSVDSTLNLLQDVLWNVLVHIRGHGTFESCYSLAKRRYEAHYQSLVSVECIFKTLANYPAEILSAMYIPVILRFFKWCSSVRQLPPEFKGSRFLITTKKGITFLMTNLSECSYNAATLYQAFRALKLLQSLEIALFPQKPALYHDPEDEEADDPNWKPLDDSQLEVLISSVTKGDFRIGASAPPQPEPTNAGMFEGSALSHAGQSPNPPAPFPVTQQPPQQAAFYGAAQQPPFGGLVPMPQDPYAPLFSGHGNDNFMYQNPEMLFSHTIPSIFHRMNALEAANQELSRENDSLSQSLNDLKSELQSFKRNVDTAIPGVQILTSPRATHSRYPSPTPPNIILSSSNAIDTSDIAASVQKLDTDLCNSSATQTRSLISNYENMVPYGAAPGYIPDAELKSLERLKQEDALVSLSGTGGSIVTPSSGIFLTTAELQSPAKRPKHRNRRIEGAKLSKGETYQPPQAPNGKNYLLDNEGRLAIVMATEQSSVYGVYNEYYQSLRPQVDSYADDFGKKSMGHFRKKRTFQKKKAFVQWVERISQLNNMPPELVLDIVDEVRLKEKKSVVWACNNLGRFRLVLNRYKPDLKDTALSDVE</sequence>
<accession>C5DN35</accession>
<evidence type="ECO:0000313" key="5">
    <source>
        <dbReference type="Proteomes" id="UP000002036"/>
    </source>
</evidence>
<evidence type="ECO:0000256" key="1">
    <source>
        <dbReference type="SAM" id="Coils"/>
    </source>
</evidence>
<gene>
    <name evidence="4" type="ordered locus">KLTH0G13816g</name>
</gene>
<feature type="compositionally biased region" description="Polar residues" evidence="2">
    <location>
        <begin position="42"/>
        <end position="61"/>
    </location>
</feature>
<dbReference type="HOGENOM" id="CLU_347781_0_0_1"/>
<evidence type="ECO:0000313" key="4">
    <source>
        <dbReference type="EMBL" id="CAR25196.1"/>
    </source>
</evidence>
<feature type="domain" description="Transcription activator GCR1-like" evidence="3">
    <location>
        <begin position="542"/>
        <end position="618"/>
    </location>
</feature>
<dbReference type="EMBL" id="CU928171">
    <property type="protein sequence ID" value="CAR25196.1"/>
    <property type="molecule type" value="Genomic_DNA"/>
</dbReference>
<dbReference type="KEGG" id="lth:KLTH0G13816g"/>
<dbReference type="eggNOG" id="ENOG502S3WI">
    <property type="taxonomic scope" value="Eukaryota"/>
</dbReference>
<proteinExistence type="predicted"/>
<keyword evidence="1" id="KW-0175">Coiled coil</keyword>
<dbReference type="Proteomes" id="UP000002036">
    <property type="component" value="Chromosome G"/>
</dbReference>
<dbReference type="InterPro" id="IPR022210">
    <property type="entry name" value="TF_GCR1-like"/>
</dbReference>
<keyword evidence="5" id="KW-1185">Reference proteome</keyword>
<protein>
    <submittedName>
        <fullName evidence="4">KLTH0G13816p</fullName>
    </submittedName>
</protein>
<dbReference type="OrthoDB" id="4064898at2759"/>
<feature type="coiled-coil region" evidence="1">
    <location>
        <begin position="339"/>
        <end position="373"/>
    </location>
</feature>
<dbReference type="InParanoid" id="C5DN35"/>
<name>C5DN35_LACTC</name>
<feature type="region of interest" description="Disordered" evidence="2">
    <location>
        <begin position="1"/>
        <end position="61"/>
    </location>
</feature>
<evidence type="ECO:0000256" key="2">
    <source>
        <dbReference type="SAM" id="MobiDB-lite"/>
    </source>
</evidence>
<dbReference type="STRING" id="559295.C5DN35"/>
<organism evidence="4 5">
    <name type="scientific">Lachancea thermotolerans (strain ATCC 56472 / CBS 6340 / NRRL Y-8284)</name>
    <name type="common">Yeast</name>
    <name type="synonym">Kluyveromyces thermotolerans</name>
    <dbReference type="NCBI Taxonomy" id="559295"/>
    <lineage>
        <taxon>Eukaryota</taxon>
        <taxon>Fungi</taxon>
        <taxon>Dikarya</taxon>
        <taxon>Ascomycota</taxon>
        <taxon>Saccharomycotina</taxon>
        <taxon>Saccharomycetes</taxon>
        <taxon>Saccharomycetales</taxon>
        <taxon>Saccharomycetaceae</taxon>
        <taxon>Lachancea</taxon>
    </lineage>
</organism>
<dbReference type="Pfam" id="PF12550">
    <property type="entry name" value="GCR1_C"/>
    <property type="match status" value="1"/>
</dbReference>